<dbReference type="WBParaSite" id="nRc.2.0.1.t15419-RA">
    <property type="protein sequence ID" value="nRc.2.0.1.t15419-RA"/>
    <property type="gene ID" value="nRc.2.0.1.g15419"/>
</dbReference>
<proteinExistence type="predicted"/>
<evidence type="ECO:0000256" key="1">
    <source>
        <dbReference type="SAM" id="Phobius"/>
    </source>
</evidence>
<organism evidence="2 3">
    <name type="scientific">Romanomermis culicivorax</name>
    <name type="common">Nematode worm</name>
    <dbReference type="NCBI Taxonomy" id="13658"/>
    <lineage>
        <taxon>Eukaryota</taxon>
        <taxon>Metazoa</taxon>
        <taxon>Ecdysozoa</taxon>
        <taxon>Nematoda</taxon>
        <taxon>Enoplea</taxon>
        <taxon>Dorylaimia</taxon>
        <taxon>Mermithida</taxon>
        <taxon>Mermithoidea</taxon>
        <taxon>Mermithidae</taxon>
        <taxon>Romanomermis</taxon>
    </lineage>
</organism>
<feature type="transmembrane region" description="Helical" evidence="1">
    <location>
        <begin position="30"/>
        <end position="48"/>
    </location>
</feature>
<protein>
    <submittedName>
        <fullName evidence="3">Uncharacterized protein</fullName>
    </submittedName>
</protein>
<keyword evidence="1" id="KW-1133">Transmembrane helix</keyword>
<evidence type="ECO:0000313" key="3">
    <source>
        <dbReference type="WBParaSite" id="nRc.2.0.1.t15419-RA"/>
    </source>
</evidence>
<name>A0A915INH1_ROMCU</name>
<dbReference type="Proteomes" id="UP000887565">
    <property type="component" value="Unplaced"/>
</dbReference>
<keyword evidence="1" id="KW-0812">Transmembrane</keyword>
<evidence type="ECO:0000313" key="2">
    <source>
        <dbReference type="Proteomes" id="UP000887565"/>
    </source>
</evidence>
<dbReference type="AlphaFoldDB" id="A0A915INH1"/>
<sequence>PRSLILLQSKCWKRGGGAVLVDGSKHCWTFLWLATLTEEILFNILVFIPKMRKILKRLSTITPCNTKEKWCKLWGTVFWM</sequence>
<keyword evidence="2" id="KW-1185">Reference proteome</keyword>
<keyword evidence="1" id="KW-0472">Membrane</keyword>
<reference evidence="3" key="1">
    <citation type="submission" date="2022-11" db="UniProtKB">
        <authorList>
            <consortium name="WormBaseParasite"/>
        </authorList>
    </citation>
    <scope>IDENTIFICATION</scope>
</reference>
<accession>A0A915INH1</accession>